<accession>A0A3R7CMZ8</accession>
<dbReference type="AlphaFoldDB" id="A0A3R7CMZ8"/>
<dbReference type="RefSeq" id="WP_118901366.1">
    <property type="nucleotide sequence ID" value="NZ_QOCR01000004.1"/>
</dbReference>
<comment type="caution">
    <text evidence="1">The sequence shown here is derived from an EMBL/GenBank/DDBJ whole genome shotgun (WGS) entry which is preliminary data.</text>
</comment>
<protein>
    <submittedName>
        <fullName evidence="1">Transcriptional regulator</fullName>
    </submittedName>
</protein>
<dbReference type="Proteomes" id="UP000284109">
    <property type="component" value="Unassembled WGS sequence"/>
</dbReference>
<dbReference type="EMBL" id="QOCR01000004">
    <property type="protein sequence ID" value="RHW49709.1"/>
    <property type="molecule type" value="Genomic_DNA"/>
</dbReference>
<evidence type="ECO:0000313" key="1">
    <source>
        <dbReference type="EMBL" id="RHW49709.1"/>
    </source>
</evidence>
<name>A0A3R7CMZ8_9LACO</name>
<dbReference type="NCBIfam" id="TIGR01636">
    <property type="entry name" value="phage_rinA"/>
    <property type="match status" value="1"/>
</dbReference>
<evidence type="ECO:0000313" key="2">
    <source>
        <dbReference type="Proteomes" id="UP000284109"/>
    </source>
</evidence>
<sequence length="138" mass="16398">MRTTTKRYVESILRDYPYLDKYIKEREDELMYPVQEPDDNIGGGKGSKISKPQEQMIITLDEDKRLNALRRQQRVIDDCLDDSDDITKTIARELYFKDHPTYTMTGLSKKLHYSTARLYRIQNKFLNKVAKKLNIYEP</sequence>
<keyword evidence="2" id="KW-1185">Reference proteome</keyword>
<dbReference type="OrthoDB" id="2735906at2"/>
<dbReference type="InterPro" id="IPR006523">
    <property type="entry name" value="RinA"/>
</dbReference>
<reference evidence="1 2" key="1">
    <citation type="submission" date="2018-07" db="EMBL/GenBank/DDBJ databases">
        <title>Genome sequences of six Lactobacillus spp. isolated from bumble bee guts.</title>
        <authorList>
            <person name="Motta E.V.S."/>
            <person name="Moran N.A."/>
        </authorList>
    </citation>
    <scope>NUCLEOTIDE SEQUENCE [LARGE SCALE GENOMIC DNA]</scope>
    <source>
        <strain evidence="1 2">BI-1.1</strain>
    </source>
</reference>
<organism evidence="1 2">
    <name type="scientific">Bombilactobacillus bombi</name>
    <dbReference type="NCBI Taxonomy" id="1303590"/>
    <lineage>
        <taxon>Bacteria</taxon>
        <taxon>Bacillati</taxon>
        <taxon>Bacillota</taxon>
        <taxon>Bacilli</taxon>
        <taxon>Lactobacillales</taxon>
        <taxon>Lactobacillaceae</taxon>
        <taxon>Bombilactobacillus</taxon>
    </lineage>
</organism>
<gene>
    <name evidence="1" type="ORF">DS831_05975</name>
</gene>
<proteinExistence type="predicted"/>